<dbReference type="OrthoDB" id="8703456at2"/>
<dbReference type="NCBIfam" id="TIGR02595">
    <property type="entry name" value="PEP_CTERM"/>
    <property type="match status" value="1"/>
</dbReference>
<evidence type="ECO:0000313" key="4">
    <source>
        <dbReference type="Proteomes" id="UP000186609"/>
    </source>
</evidence>
<gene>
    <name evidence="3" type="ORF">RD110_16505</name>
</gene>
<accession>A0A1P8JXW1</accession>
<evidence type="ECO:0000256" key="1">
    <source>
        <dbReference type="SAM" id="SignalP"/>
    </source>
</evidence>
<reference evidence="3 4" key="1">
    <citation type="submission" date="2017-01" db="EMBL/GenBank/DDBJ databases">
        <authorList>
            <person name="Mah S.A."/>
            <person name="Swanson W.J."/>
            <person name="Moy G.W."/>
            <person name="Vacquier V.D."/>
        </authorList>
    </citation>
    <scope>NUCLEOTIDE SEQUENCE [LARGE SCALE GENOMIC DNA]</scope>
    <source>
        <strain evidence="3 4">DCY110</strain>
    </source>
</reference>
<proteinExistence type="predicted"/>
<dbReference type="KEGG" id="rhy:RD110_16505"/>
<name>A0A1P8JXW1_9BURK</name>
<feature type="chain" id="PRO_5012049205" description="Ice-binding protein C-terminal domain-containing protein" evidence="1">
    <location>
        <begin position="23"/>
        <end position="260"/>
    </location>
</feature>
<dbReference type="Pfam" id="PF07589">
    <property type="entry name" value="PEP-CTERM"/>
    <property type="match status" value="1"/>
</dbReference>
<dbReference type="RefSeq" id="WP_076200479.1">
    <property type="nucleotide sequence ID" value="NZ_CP019236.1"/>
</dbReference>
<feature type="signal peptide" evidence="1">
    <location>
        <begin position="1"/>
        <end position="22"/>
    </location>
</feature>
<protein>
    <recommendedName>
        <fullName evidence="2">Ice-binding protein C-terminal domain-containing protein</fullName>
    </recommendedName>
</protein>
<dbReference type="AlphaFoldDB" id="A0A1P8JXW1"/>
<evidence type="ECO:0000313" key="3">
    <source>
        <dbReference type="EMBL" id="APW38600.1"/>
    </source>
</evidence>
<dbReference type="InterPro" id="IPR013424">
    <property type="entry name" value="Ice-binding_C"/>
</dbReference>
<evidence type="ECO:0000259" key="2">
    <source>
        <dbReference type="Pfam" id="PF07589"/>
    </source>
</evidence>
<dbReference type="EMBL" id="CP019236">
    <property type="protein sequence ID" value="APW38600.1"/>
    <property type="molecule type" value="Genomic_DNA"/>
</dbReference>
<sequence length="260" mass="26469">MKNLFVKAMLAAAAVASFSAHAVSVNYTYTNTNVAGGDQSGKTSPFLTAANVATPGSNVFVETFGARNGGGNSQGCGLDTPSNLVSLNGGTYDFRKGTVAGVAAAPAGDSGCYAYGPTANGSLPDVVTVNYSGLLSTLGSNASLNYLGLYYGSIDTYNDLMFYNANGDLITTVTGASLIAQFNGTSGNQSADSSNIYVNLFFSPAEQFTSFAFSTTGRAFEMDNVAVGINVSNNVPEPGSLALLGIGLAGLAAARKRKKA</sequence>
<organism evidence="3 4">
    <name type="scientific">Rhodoferax koreensis</name>
    <dbReference type="NCBI Taxonomy" id="1842727"/>
    <lineage>
        <taxon>Bacteria</taxon>
        <taxon>Pseudomonadati</taxon>
        <taxon>Pseudomonadota</taxon>
        <taxon>Betaproteobacteria</taxon>
        <taxon>Burkholderiales</taxon>
        <taxon>Comamonadaceae</taxon>
        <taxon>Rhodoferax</taxon>
    </lineage>
</organism>
<keyword evidence="1" id="KW-0732">Signal</keyword>
<feature type="domain" description="Ice-binding protein C-terminal" evidence="2">
    <location>
        <begin position="235"/>
        <end position="257"/>
    </location>
</feature>
<dbReference type="Proteomes" id="UP000186609">
    <property type="component" value="Chromosome"/>
</dbReference>
<keyword evidence="4" id="KW-1185">Reference proteome</keyword>